<proteinExistence type="predicted"/>
<evidence type="ECO:0000313" key="3">
    <source>
        <dbReference type="EMBL" id="QDP18885.1"/>
    </source>
</evidence>
<name>A0A516IPN0_9SPHN</name>
<gene>
    <name evidence="3" type="ORF">FMM02_02250</name>
</gene>
<dbReference type="AlphaFoldDB" id="A0A516IPN0"/>
<dbReference type="Proteomes" id="UP000321857">
    <property type="component" value="Chromosome"/>
</dbReference>
<evidence type="ECO:0000313" key="4">
    <source>
        <dbReference type="Proteomes" id="UP000321857"/>
    </source>
</evidence>
<feature type="domain" description="Putative Flp pilus-assembly TadG-like N-terminal" evidence="2">
    <location>
        <begin position="14"/>
        <end position="59"/>
    </location>
</feature>
<feature type="region of interest" description="Disordered" evidence="1">
    <location>
        <begin position="230"/>
        <end position="250"/>
    </location>
</feature>
<dbReference type="InterPro" id="IPR028087">
    <property type="entry name" value="Tad_N"/>
</dbReference>
<dbReference type="Pfam" id="PF13400">
    <property type="entry name" value="Tad"/>
    <property type="match status" value="1"/>
</dbReference>
<reference evidence="3 4" key="1">
    <citation type="submission" date="2019-07" db="EMBL/GenBank/DDBJ databases">
        <title>Sphingomonas AE3 Genome sequencing and assembly.</title>
        <authorList>
            <person name="Kim H."/>
        </authorList>
    </citation>
    <scope>NUCLEOTIDE SEQUENCE [LARGE SCALE GENOMIC DNA]</scope>
    <source>
        <strain evidence="3 4">AE3</strain>
    </source>
</reference>
<dbReference type="OrthoDB" id="7418984at2"/>
<dbReference type="KEGG" id="sxa:FMM02_02250"/>
<dbReference type="RefSeq" id="WP_147493345.1">
    <property type="nucleotide sequence ID" value="NZ_CP041659.1"/>
</dbReference>
<keyword evidence="4" id="KW-1185">Reference proteome</keyword>
<sequence>MQNPFKRLWDSEKGSTIIIAAATLPLVVGASGLATDTIQWALWKRQLQRAADSAAIAGVYTRTKNDNETAVRSAVDTDISLNHHTGIALLAAPTVALLANSGDMRERVQVGLQIRKALPFSAMFMTAAPIIRANAIAASVPGTDEYCVITLEPSASKTGITVGGNTSISMNCGMISNSPSANSALSNGNSSSVTASVIAAVGAVQASSQWNVAKYDPYTTPVKDPYESVNPTASEMSGCPANPPSASDSTSVPSGAATLCYSSINVGSNRTWDLGSNKTIYVTGHNKNTAGDVTVQGTLNCTNCTIVLTNKDMASDAKIGTFDMQAQGKMNISAPSDASNKYRGIAVFQDRRAVDASGSGSPNKFNGGGSQIIQGALYFPNQSVTYNGSGTATAVCTRFVSRRIIFTGNSAATNYFEKGSNCGIFGNDGISGGRRVRLVA</sequence>
<protein>
    <recommendedName>
        <fullName evidence="2">Putative Flp pilus-assembly TadG-like N-terminal domain-containing protein</fullName>
    </recommendedName>
</protein>
<accession>A0A516IPN0</accession>
<dbReference type="EMBL" id="CP041659">
    <property type="protein sequence ID" value="QDP18885.1"/>
    <property type="molecule type" value="Genomic_DNA"/>
</dbReference>
<evidence type="ECO:0000256" key="1">
    <source>
        <dbReference type="SAM" id="MobiDB-lite"/>
    </source>
</evidence>
<organism evidence="3 4">
    <name type="scientific">Sphingomonas xanthus</name>
    <dbReference type="NCBI Taxonomy" id="2594473"/>
    <lineage>
        <taxon>Bacteria</taxon>
        <taxon>Pseudomonadati</taxon>
        <taxon>Pseudomonadota</taxon>
        <taxon>Alphaproteobacteria</taxon>
        <taxon>Sphingomonadales</taxon>
        <taxon>Sphingomonadaceae</taxon>
        <taxon>Sphingomonas</taxon>
    </lineage>
</organism>
<evidence type="ECO:0000259" key="2">
    <source>
        <dbReference type="Pfam" id="PF13400"/>
    </source>
</evidence>